<keyword evidence="5" id="KW-0614">Plasmid</keyword>
<dbReference type="SUPFAM" id="SSF46785">
    <property type="entry name" value="Winged helix' DNA-binding domain"/>
    <property type="match status" value="1"/>
</dbReference>
<evidence type="ECO:0000313" key="6">
    <source>
        <dbReference type="Proteomes" id="UP001055460"/>
    </source>
</evidence>
<dbReference type="CDD" id="cd00090">
    <property type="entry name" value="HTH_ARSR"/>
    <property type="match status" value="1"/>
</dbReference>
<proteinExistence type="predicted"/>
<dbReference type="AlphaFoldDB" id="A0A9Q8YEF0"/>
<geneLocation type="plasmid" evidence="5 6">
    <name>pB</name>
</geneLocation>
<dbReference type="NCBIfam" id="NF033788">
    <property type="entry name" value="HTH_metalloreg"/>
    <property type="match status" value="1"/>
</dbReference>
<evidence type="ECO:0000259" key="4">
    <source>
        <dbReference type="PROSITE" id="PS50987"/>
    </source>
</evidence>
<dbReference type="PANTHER" id="PTHR43132:SF2">
    <property type="entry name" value="ARSENICAL RESISTANCE OPERON REPRESSOR ARSR-RELATED"/>
    <property type="match status" value="1"/>
</dbReference>
<sequence length="138" mass="14933">MSVETGISLETLAAKAPEAAEFMRHFSNANRLMLLCYIAQREAAVSDIQEELGIKQPALSQQLAELRQAGLVKTRRQSRQVFYSIADGRAEAVMKMLFRLFCNPGSKLADEATSAPLTEPAASSLGGAAHFARIIPPA</sequence>
<reference evidence="5" key="1">
    <citation type="submission" date="2022-06" db="EMBL/GenBank/DDBJ databases">
        <title>Physiological and biochemical characterization and genomic elucidation of a strain of the genus Ensifer adhaerens M8 that combines arsenic oxidation and chromium reduction.</title>
        <authorList>
            <person name="Li X."/>
            <person name="Yu c."/>
        </authorList>
    </citation>
    <scope>NUCLEOTIDE SEQUENCE</scope>
    <source>
        <strain evidence="5">M8</strain>
        <plasmid evidence="5">pB</plasmid>
    </source>
</reference>
<keyword evidence="1" id="KW-0805">Transcription regulation</keyword>
<evidence type="ECO:0000256" key="3">
    <source>
        <dbReference type="ARBA" id="ARBA00023163"/>
    </source>
</evidence>
<dbReference type="InterPro" id="IPR036388">
    <property type="entry name" value="WH-like_DNA-bd_sf"/>
</dbReference>
<dbReference type="SMART" id="SM00418">
    <property type="entry name" value="HTH_ARSR"/>
    <property type="match status" value="1"/>
</dbReference>
<dbReference type="Pfam" id="PF01022">
    <property type="entry name" value="HTH_5"/>
    <property type="match status" value="1"/>
</dbReference>
<keyword evidence="3" id="KW-0804">Transcription</keyword>
<organism evidence="5 6">
    <name type="scientific">Ensifer adhaerens</name>
    <name type="common">Sinorhizobium morelense</name>
    <dbReference type="NCBI Taxonomy" id="106592"/>
    <lineage>
        <taxon>Bacteria</taxon>
        <taxon>Pseudomonadati</taxon>
        <taxon>Pseudomonadota</taxon>
        <taxon>Alphaproteobacteria</taxon>
        <taxon>Hyphomicrobiales</taxon>
        <taxon>Rhizobiaceae</taxon>
        <taxon>Sinorhizobium/Ensifer group</taxon>
        <taxon>Ensifer</taxon>
    </lineage>
</organism>
<dbReference type="PANTHER" id="PTHR43132">
    <property type="entry name" value="ARSENICAL RESISTANCE OPERON REPRESSOR ARSR-RELATED"/>
    <property type="match status" value="1"/>
</dbReference>
<dbReference type="InterPro" id="IPR011991">
    <property type="entry name" value="ArsR-like_HTH"/>
</dbReference>
<dbReference type="InterPro" id="IPR001845">
    <property type="entry name" value="HTH_ArsR_DNA-bd_dom"/>
</dbReference>
<feature type="domain" description="HTH arsR-type" evidence="4">
    <location>
        <begin position="9"/>
        <end position="105"/>
    </location>
</feature>
<gene>
    <name evidence="5" type="ORF">NE863_33535</name>
</gene>
<dbReference type="InterPro" id="IPR051011">
    <property type="entry name" value="Metal_resp_trans_reg"/>
</dbReference>
<dbReference type="PRINTS" id="PR00778">
    <property type="entry name" value="HTHARSR"/>
</dbReference>
<dbReference type="Gene3D" id="1.10.10.10">
    <property type="entry name" value="Winged helix-like DNA-binding domain superfamily/Winged helix DNA-binding domain"/>
    <property type="match status" value="1"/>
</dbReference>
<dbReference type="RefSeq" id="WP_252161045.1">
    <property type="nucleotide sequence ID" value="NZ_CP098809.1"/>
</dbReference>
<evidence type="ECO:0000256" key="2">
    <source>
        <dbReference type="ARBA" id="ARBA00023125"/>
    </source>
</evidence>
<dbReference type="GO" id="GO:0003677">
    <property type="term" value="F:DNA binding"/>
    <property type="evidence" value="ECO:0007669"/>
    <property type="project" value="UniProtKB-KW"/>
</dbReference>
<name>A0A9Q8YEF0_ENSAD</name>
<dbReference type="PROSITE" id="PS50987">
    <property type="entry name" value="HTH_ARSR_2"/>
    <property type="match status" value="1"/>
</dbReference>
<dbReference type="GO" id="GO:0003700">
    <property type="term" value="F:DNA-binding transcription factor activity"/>
    <property type="evidence" value="ECO:0007669"/>
    <property type="project" value="InterPro"/>
</dbReference>
<keyword evidence="2" id="KW-0238">DNA-binding</keyword>
<evidence type="ECO:0000313" key="5">
    <source>
        <dbReference type="EMBL" id="USJ27377.1"/>
    </source>
</evidence>
<dbReference type="InterPro" id="IPR036390">
    <property type="entry name" value="WH_DNA-bd_sf"/>
</dbReference>
<dbReference type="Proteomes" id="UP001055460">
    <property type="component" value="Plasmid pB"/>
</dbReference>
<evidence type="ECO:0000256" key="1">
    <source>
        <dbReference type="ARBA" id="ARBA00023015"/>
    </source>
</evidence>
<protein>
    <submittedName>
        <fullName evidence="5">Metalloregulator ArsR/SmtB family transcription factor</fullName>
    </submittedName>
</protein>
<dbReference type="EMBL" id="CP098809">
    <property type="protein sequence ID" value="USJ27377.1"/>
    <property type="molecule type" value="Genomic_DNA"/>
</dbReference>
<accession>A0A9Q8YEF0</accession>